<evidence type="ECO:0000313" key="2">
    <source>
        <dbReference type="Proteomes" id="UP001151760"/>
    </source>
</evidence>
<comment type="caution">
    <text evidence="1">The sequence shown here is derived from an EMBL/GenBank/DDBJ whole genome shotgun (WGS) entry which is preliminary data.</text>
</comment>
<keyword evidence="2" id="KW-1185">Reference proteome</keyword>
<reference evidence="1" key="1">
    <citation type="journal article" date="2022" name="Int. J. Mol. Sci.">
        <title>Draft Genome of Tanacetum Coccineum: Genomic Comparison of Closely Related Tanacetum-Family Plants.</title>
        <authorList>
            <person name="Yamashiro T."/>
            <person name="Shiraishi A."/>
            <person name="Nakayama K."/>
            <person name="Satake H."/>
        </authorList>
    </citation>
    <scope>NUCLEOTIDE SEQUENCE</scope>
</reference>
<dbReference type="EMBL" id="BQNB010020640">
    <property type="protein sequence ID" value="GJT98068.1"/>
    <property type="molecule type" value="Genomic_DNA"/>
</dbReference>
<organism evidence="1 2">
    <name type="scientific">Tanacetum coccineum</name>
    <dbReference type="NCBI Taxonomy" id="301880"/>
    <lineage>
        <taxon>Eukaryota</taxon>
        <taxon>Viridiplantae</taxon>
        <taxon>Streptophyta</taxon>
        <taxon>Embryophyta</taxon>
        <taxon>Tracheophyta</taxon>
        <taxon>Spermatophyta</taxon>
        <taxon>Magnoliopsida</taxon>
        <taxon>eudicotyledons</taxon>
        <taxon>Gunneridae</taxon>
        <taxon>Pentapetalae</taxon>
        <taxon>asterids</taxon>
        <taxon>campanulids</taxon>
        <taxon>Asterales</taxon>
        <taxon>Asteraceae</taxon>
        <taxon>Asteroideae</taxon>
        <taxon>Anthemideae</taxon>
        <taxon>Anthemidinae</taxon>
        <taxon>Tanacetum</taxon>
    </lineage>
</organism>
<name>A0ABQ5ID63_9ASTR</name>
<sequence length="114" mass="12771">MKMVAYEAFACRCGVRDVVLASTTPIYSPRSSTTPIYSPGSSTPPYYSPGALTPQRYSLETSRNAECSNYKHLLRKIMVLEATVEMYIYLEEHTPNSAALLYKVYNDMGKLGLE</sequence>
<dbReference type="Proteomes" id="UP001151760">
    <property type="component" value="Unassembled WGS sequence"/>
</dbReference>
<gene>
    <name evidence="1" type="ORF">Tco_1093586</name>
</gene>
<protein>
    <submittedName>
        <fullName evidence="1">Uncharacterized protein</fullName>
    </submittedName>
</protein>
<accession>A0ABQ5ID63</accession>
<reference evidence="1" key="2">
    <citation type="submission" date="2022-01" db="EMBL/GenBank/DDBJ databases">
        <authorList>
            <person name="Yamashiro T."/>
            <person name="Shiraishi A."/>
            <person name="Satake H."/>
            <person name="Nakayama K."/>
        </authorList>
    </citation>
    <scope>NUCLEOTIDE SEQUENCE</scope>
</reference>
<evidence type="ECO:0000313" key="1">
    <source>
        <dbReference type="EMBL" id="GJT98068.1"/>
    </source>
</evidence>
<proteinExistence type="predicted"/>